<comment type="caution">
    <text evidence="2">The sequence shown here is derived from an EMBL/GenBank/DDBJ whole genome shotgun (WGS) entry which is preliminary data.</text>
</comment>
<protein>
    <submittedName>
        <fullName evidence="2">Uncharacterized protein</fullName>
    </submittedName>
</protein>
<proteinExistence type="predicted"/>
<accession>A0ABS9YIC9</accession>
<keyword evidence="1" id="KW-0472">Membrane</keyword>
<feature type="transmembrane region" description="Helical" evidence="1">
    <location>
        <begin position="42"/>
        <end position="65"/>
    </location>
</feature>
<feature type="transmembrane region" description="Helical" evidence="1">
    <location>
        <begin position="77"/>
        <end position="98"/>
    </location>
</feature>
<reference evidence="2" key="1">
    <citation type="submission" date="2022-03" db="EMBL/GenBank/DDBJ databases">
        <title>Streptomyces 7R015 and 7R016 isolated from Barleria lupulina in Thailand.</title>
        <authorList>
            <person name="Kanchanasin P."/>
            <person name="Phongsopitanun W."/>
            <person name="Tanasupawat S."/>
        </authorList>
    </citation>
    <scope>NUCLEOTIDE SEQUENCE</scope>
    <source>
        <strain evidence="2">7R015</strain>
    </source>
</reference>
<keyword evidence="1" id="KW-0812">Transmembrane</keyword>
<keyword evidence="1" id="KW-1133">Transmembrane helix</keyword>
<organism evidence="2 3">
    <name type="scientific">Streptomyces cylindrosporus</name>
    <dbReference type="NCBI Taxonomy" id="2927583"/>
    <lineage>
        <taxon>Bacteria</taxon>
        <taxon>Bacillati</taxon>
        <taxon>Actinomycetota</taxon>
        <taxon>Actinomycetes</taxon>
        <taxon>Kitasatosporales</taxon>
        <taxon>Streptomycetaceae</taxon>
        <taxon>Streptomyces</taxon>
    </lineage>
</organism>
<dbReference type="Proteomes" id="UP001165269">
    <property type="component" value="Unassembled WGS sequence"/>
</dbReference>
<evidence type="ECO:0000256" key="1">
    <source>
        <dbReference type="SAM" id="Phobius"/>
    </source>
</evidence>
<dbReference type="EMBL" id="JALDAY010000013">
    <property type="protein sequence ID" value="MCI3276945.1"/>
    <property type="molecule type" value="Genomic_DNA"/>
</dbReference>
<sequence>MAGRILRRGRLLGLAALFLVGSTVVSLGLEGGGGILLHVTQSVWVELLVYPALYVLAFLLLLLMVPHMEEFEGWSKGWVVLAMIVVPIAALVVTYQTYTGLDQRALHARGREERATVTDVYWVDGGADPPAHVAQLADPSGQLLPGTVSGDGLKAGQTVTVTVDPRGEIPVLLGTPSTGSGKFRTAGIAAGVEILFLAWAAYRGAADRLDTKTTDKPKPTQRPDDVRT</sequence>
<evidence type="ECO:0000313" key="2">
    <source>
        <dbReference type="EMBL" id="MCI3276945.1"/>
    </source>
</evidence>
<gene>
    <name evidence="2" type="ORF">MQP27_38355</name>
</gene>
<evidence type="ECO:0000313" key="3">
    <source>
        <dbReference type="Proteomes" id="UP001165269"/>
    </source>
</evidence>
<name>A0ABS9YIC9_9ACTN</name>
<keyword evidence="3" id="KW-1185">Reference proteome</keyword>
<dbReference type="RefSeq" id="WP_242774022.1">
    <property type="nucleotide sequence ID" value="NZ_JALDAY010000013.1"/>
</dbReference>